<evidence type="ECO:0000256" key="1">
    <source>
        <dbReference type="SAM" id="Phobius"/>
    </source>
</evidence>
<protein>
    <recommendedName>
        <fullName evidence="4">DUF2842 domain-containing protein</fullName>
    </recommendedName>
</protein>
<feature type="transmembrane region" description="Helical" evidence="1">
    <location>
        <begin position="42"/>
        <end position="63"/>
    </location>
</feature>
<accession>A0A6N1VAR3</accession>
<gene>
    <name evidence="2" type="ORF">HTY61_03615</name>
</gene>
<evidence type="ECO:0000313" key="2">
    <source>
        <dbReference type="EMBL" id="QKV17623.1"/>
    </source>
</evidence>
<keyword evidence="1" id="KW-1133">Transmembrane helix</keyword>
<proteinExistence type="predicted"/>
<feature type="transmembrane region" description="Helical" evidence="1">
    <location>
        <begin position="12"/>
        <end position="30"/>
    </location>
</feature>
<reference evidence="2 3" key="1">
    <citation type="submission" date="2020-06" db="EMBL/GenBank/DDBJ databases">
        <title>Oricola thermophila sp. nov. isolated from a tidal sediments.</title>
        <authorList>
            <person name="Kwon K.K."/>
            <person name="Yang S.-H."/>
            <person name="Park M.-J."/>
        </authorList>
    </citation>
    <scope>NUCLEOTIDE SEQUENCE [LARGE SCALE GENOMIC DNA]</scope>
    <source>
        <strain evidence="2 3">MEBiC13590</strain>
    </source>
</reference>
<keyword evidence="1" id="KW-0472">Membrane</keyword>
<organism evidence="2 3">
    <name type="scientific">Oricola thermophila</name>
    <dbReference type="NCBI Taxonomy" id="2742145"/>
    <lineage>
        <taxon>Bacteria</taxon>
        <taxon>Pseudomonadati</taxon>
        <taxon>Pseudomonadota</taxon>
        <taxon>Alphaproteobacteria</taxon>
        <taxon>Hyphomicrobiales</taxon>
        <taxon>Ahrensiaceae</taxon>
        <taxon>Oricola</taxon>
    </lineage>
</organism>
<sequence length="67" mass="7431">MAAETHKRKRLTPWFVGLLVILAGVVFVAYRMQASNCGISLGLEFIVLAVMPAVYLVLMYLTLTSQD</sequence>
<dbReference type="EMBL" id="CP054836">
    <property type="protein sequence ID" value="QKV17623.1"/>
    <property type="molecule type" value="Genomic_DNA"/>
</dbReference>
<dbReference type="AlphaFoldDB" id="A0A6N1VAR3"/>
<evidence type="ECO:0000313" key="3">
    <source>
        <dbReference type="Proteomes" id="UP000509367"/>
    </source>
</evidence>
<keyword evidence="3" id="KW-1185">Reference proteome</keyword>
<keyword evidence="1" id="KW-0812">Transmembrane</keyword>
<dbReference type="Proteomes" id="UP000509367">
    <property type="component" value="Chromosome"/>
</dbReference>
<dbReference type="KEGG" id="orm:HTY61_03615"/>
<evidence type="ECO:0008006" key="4">
    <source>
        <dbReference type="Google" id="ProtNLM"/>
    </source>
</evidence>
<dbReference type="RefSeq" id="WP_175275520.1">
    <property type="nucleotide sequence ID" value="NZ_CP054836.1"/>
</dbReference>
<name>A0A6N1VAR3_9HYPH</name>